<reference evidence="11" key="1">
    <citation type="submission" date="2022-10" db="EMBL/GenBank/DDBJ databases">
        <authorList>
            <person name="Chen Y."/>
            <person name="Dougan E. K."/>
            <person name="Chan C."/>
            <person name="Rhodes N."/>
            <person name="Thang M."/>
        </authorList>
    </citation>
    <scope>NUCLEOTIDE SEQUENCE</scope>
</reference>
<proteinExistence type="predicted"/>
<sequence>MWGDGFDGFYATVALVIFAMVLPTCGLWLLPRYFHADVEADRLEFKNDEPVSPRSLVQQLESVNADTRPYIFSAEYDEELEIGTQDAHWLCVVCMGELETGSRVRCLPCEHIFHCSCIDGWLDGHCDCPVCRKPVLENHPVTSPQRWRRFASQSMIFGE</sequence>
<dbReference type="EMBL" id="CAMXCT020006842">
    <property type="protein sequence ID" value="CAL1174308.1"/>
    <property type="molecule type" value="Genomic_DNA"/>
</dbReference>
<evidence type="ECO:0000256" key="7">
    <source>
        <dbReference type="ARBA" id="ARBA00023136"/>
    </source>
</evidence>
<dbReference type="PROSITE" id="PS50089">
    <property type="entry name" value="ZF_RING_2"/>
    <property type="match status" value="1"/>
</dbReference>
<accession>A0A9P1M6K4</accession>
<dbReference type="GO" id="GO:0016020">
    <property type="term" value="C:membrane"/>
    <property type="evidence" value="ECO:0007669"/>
    <property type="project" value="UniProtKB-SubCell"/>
</dbReference>
<evidence type="ECO:0000256" key="6">
    <source>
        <dbReference type="ARBA" id="ARBA00022989"/>
    </source>
</evidence>
<comment type="caution">
    <text evidence="11">The sequence shown here is derived from an EMBL/GenBank/DDBJ whole genome shotgun (WGS) entry which is preliminary data.</text>
</comment>
<evidence type="ECO:0000256" key="5">
    <source>
        <dbReference type="ARBA" id="ARBA00022833"/>
    </source>
</evidence>
<keyword evidence="13" id="KW-1185">Reference proteome</keyword>
<gene>
    <name evidence="11" type="ORF">C1SCF055_LOCUS45301</name>
</gene>
<organism evidence="11">
    <name type="scientific">Cladocopium goreaui</name>
    <dbReference type="NCBI Taxonomy" id="2562237"/>
    <lineage>
        <taxon>Eukaryota</taxon>
        <taxon>Sar</taxon>
        <taxon>Alveolata</taxon>
        <taxon>Dinophyceae</taxon>
        <taxon>Suessiales</taxon>
        <taxon>Symbiodiniaceae</taxon>
        <taxon>Cladocopium</taxon>
    </lineage>
</organism>
<dbReference type="InterPro" id="IPR001841">
    <property type="entry name" value="Znf_RING"/>
</dbReference>
<dbReference type="AlphaFoldDB" id="A0A9P1M6K4"/>
<keyword evidence="7 9" id="KW-0472">Membrane</keyword>
<dbReference type="EMBL" id="CAMXCT010006842">
    <property type="protein sequence ID" value="CAI4020933.1"/>
    <property type="molecule type" value="Genomic_DNA"/>
</dbReference>
<keyword evidence="3" id="KW-0479">Metal-binding</keyword>
<dbReference type="EMBL" id="CAMXCT030006842">
    <property type="protein sequence ID" value="CAL4808245.1"/>
    <property type="molecule type" value="Genomic_DNA"/>
</dbReference>
<dbReference type="OrthoDB" id="438722at2759"/>
<dbReference type="Pfam" id="PF13639">
    <property type="entry name" value="zf-RING_2"/>
    <property type="match status" value="1"/>
</dbReference>
<dbReference type="InterPro" id="IPR013083">
    <property type="entry name" value="Znf_RING/FYVE/PHD"/>
</dbReference>
<evidence type="ECO:0000256" key="8">
    <source>
        <dbReference type="PROSITE-ProRule" id="PRU00175"/>
    </source>
</evidence>
<dbReference type="SMART" id="SM00184">
    <property type="entry name" value="RING"/>
    <property type="match status" value="1"/>
</dbReference>
<evidence type="ECO:0000313" key="12">
    <source>
        <dbReference type="EMBL" id="CAL1174308.1"/>
    </source>
</evidence>
<evidence type="ECO:0000256" key="9">
    <source>
        <dbReference type="SAM" id="Phobius"/>
    </source>
</evidence>
<dbReference type="SUPFAM" id="SSF57850">
    <property type="entry name" value="RING/U-box"/>
    <property type="match status" value="1"/>
</dbReference>
<keyword evidence="5" id="KW-0862">Zinc</keyword>
<feature type="domain" description="RING-type" evidence="10">
    <location>
        <begin position="91"/>
        <end position="132"/>
    </location>
</feature>
<name>A0A9P1M6K4_9DINO</name>
<feature type="transmembrane region" description="Helical" evidence="9">
    <location>
        <begin position="12"/>
        <end position="30"/>
    </location>
</feature>
<comment type="subcellular location">
    <subcellularLocation>
        <location evidence="1">Membrane</location>
    </subcellularLocation>
</comment>
<dbReference type="PANTHER" id="PTHR46539">
    <property type="entry name" value="E3 UBIQUITIN-PROTEIN LIGASE ATL42"/>
    <property type="match status" value="1"/>
</dbReference>
<keyword evidence="6 9" id="KW-1133">Transmembrane helix</keyword>
<dbReference type="Gene3D" id="3.30.40.10">
    <property type="entry name" value="Zinc/RING finger domain, C3HC4 (zinc finger)"/>
    <property type="match status" value="1"/>
</dbReference>
<dbReference type="GO" id="GO:0008270">
    <property type="term" value="F:zinc ion binding"/>
    <property type="evidence" value="ECO:0007669"/>
    <property type="project" value="UniProtKB-KW"/>
</dbReference>
<evidence type="ECO:0000313" key="13">
    <source>
        <dbReference type="Proteomes" id="UP001152797"/>
    </source>
</evidence>
<dbReference type="Proteomes" id="UP001152797">
    <property type="component" value="Unassembled WGS sequence"/>
</dbReference>
<protein>
    <recommendedName>
        <fullName evidence="10">RING-type domain-containing protein</fullName>
    </recommendedName>
</protein>
<evidence type="ECO:0000256" key="1">
    <source>
        <dbReference type="ARBA" id="ARBA00004370"/>
    </source>
</evidence>
<keyword evidence="4 8" id="KW-0863">Zinc-finger</keyword>
<dbReference type="PANTHER" id="PTHR46539:SF1">
    <property type="entry name" value="E3 UBIQUITIN-PROTEIN LIGASE ATL42"/>
    <property type="match status" value="1"/>
</dbReference>
<keyword evidence="2 9" id="KW-0812">Transmembrane</keyword>
<reference evidence="12" key="2">
    <citation type="submission" date="2024-04" db="EMBL/GenBank/DDBJ databases">
        <authorList>
            <person name="Chen Y."/>
            <person name="Shah S."/>
            <person name="Dougan E. K."/>
            <person name="Thang M."/>
            <person name="Chan C."/>
        </authorList>
    </citation>
    <scope>NUCLEOTIDE SEQUENCE [LARGE SCALE GENOMIC DNA]</scope>
</reference>
<evidence type="ECO:0000313" key="11">
    <source>
        <dbReference type="EMBL" id="CAI4020933.1"/>
    </source>
</evidence>
<evidence type="ECO:0000256" key="2">
    <source>
        <dbReference type="ARBA" id="ARBA00022692"/>
    </source>
</evidence>
<evidence type="ECO:0000259" key="10">
    <source>
        <dbReference type="PROSITE" id="PS50089"/>
    </source>
</evidence>
<evidence type="ECO:0000256" key="4">
    <source>
        <dbReference type="ARBA" id="ARBA00022771"/>
    </source>
</evidence>
<evidence type="ECO:0000256" key="3">
    <source>
        <dbReference type="ARBA" id="ARBA00022723"/>
    </source>
</evidence>